<dbReference type="InterPro" id="IPR036775">
    <property type="entry name" value="DNA_pol_Y-fam_lit_finger_sf"/>
</dbReference>
<dbReference type="eggNOG" id="COG0389">
    <property type="taxonomic scope" value="Bacteria"/>
</dbReference>
<organism evidence="7 8">
    <name type="scientific">Halobacteriovorax marinus (strain ATCC BAA-682 / DSM 15412 / SJ)</name>
    <name type="common">Bacteriovorax marinus</name>
    <dbReference type="NCBI Taxonomy" id="862908"/>
    <lineage>
        <taxon>Bacteria</taxon>
        <taxon>Pseudomonadati</taxon>
        <taxon>Bdellovibrionota</taxon>
        <taxon>Bacteriovoracia</taxon>
        <taxon>Bacteriovoracales</taxon>
        <taxon>Halobacteriovoraceae</taxon>
        <taxon>Halobacteriovorax</taxon>
    </lineage>
</organism>
<dbReference type="GO" id="GO:0003887">
    <property type="term" value="F:DNA-directed DNA polymerase activity"/>
    <property type="evidence" value="ECO:0007669"/>
    <property type="project" value="TreeGrafter"/>
</dbReference>
<keyword evidence="8" id="KW-1185">Reference proteome</keyword>
<keyword evidence="5" id="KW-0742">SOS response</keyword>
<comment type="similarity">
    <text evidence="1">Belongs to the DNA polymerase type-Y family.</text>
</comment>
<dbReference type="GO" id="GO:0009432">
    <property type="term" value="P:SOS response"/>
    <property type="evidence" value="ECO:0007669"/>
    <property type="project" value="UniProtKB-KW"/>
</dbReference>
<dbReference type="Gene3D" id="3.30.1490.100">
    <property type="entry name" value="DNA polymerase, Y-family, little finger domain"/>
    <property type="match status" value="1"/>
</dbReference>
<name>E1X1W1_HALMS</name>
<dbReference type="GO" id="GO:0003684">
    <property type="term" value="F:damaged DNA binding"/>
    <property type="evidence" value="ECO:0007669"/>
    <property type="project" value="InterPro"/>
</dbReference>
<dbReference type="PANTHER" id="PTHR11076:SF34">
    <property type="entry name" value="PROTEIN UMUC"/>
    <property type="match status" value="1"/>
</dbReference>
<dbReference type="Pfam" id="PF11799">
    <property type="entry name" value="IMS_C"/>
    <property type="match status" value="1"/>
</dbReference>
<evidence type="ECO:0000256" key="5">
    <source>
        <dbReference type="ARBA" id="ARBA00023236"/>
    </source>
</evidence>
<dbReference type="InterPro" id="IPR050116">
    <property type="entry name" value="DNA_polymerase-Y"/>
</dbReference>
<dbReference type="CDD" id="cd01700">
    <property type="entry name" value="PolY_Pol_V_umuC"/>
    <property type="match status" value="1"/>
</dbReference>
<keyword evidence="3" id="KW-0741">SOS mutagenesis</keyword>
<dbReference type="KEGG" id="bmx:BMS_1796"/>
<dbReference type="InterPro" id="IPR017961">
    <property type="entry name" value="DNA_pol_Y-fam_little_finger"/>
</dbReference>
<evidence type="ECO:0000313" key="7">
    <source>
        <dbReference type="EMBL" id="CBW26621.1"/>
    </source>
</evidence>
<dbReference type="GO" id="GO:0006281">
    <property type="term" value="P:DNA repair"/>
    <property type="evidence" value="ECO:0007669"/>
    <property type="project" value="UniProtKB-KW"/>
</dbReference>
<dbReference type="InterPro" id="IPR025188">
    <property type="entry name" value="DUF4113"/>
</dbReference>
<dbReference type="Gene3D" id="1.10.150.20">
    <property type="entry name" value="5' to 3' exonuclease, C-terminal subdomain"/>
    <property type="match status" value="1"/>
</dbReference>
<dbReference type="STRING" id="862908.BMS_1796"/>
<dbReference type="Pfam" id="PF00817">
    <property type="entry name" value="IMS"/>
    <property type="match status" value="1"/>
</dbReference>
<dbReference type="InterPro" id="IPR001126">
    <property type="entry name" value="UmuC"/>
</dbReference>
<feature type="domain" description="UmuC" evidence="6">
    <location>
        <begin position="6"/>
        <end position="188"/>
    </location>
</feature>
<evidence type="ECO:0000313" key="8">
    <source>
        <dbReference type="Proteomes" id="UP000008963"/>
    </source>
</evidence>
<evidence type="ECO:0000256" key="4">
    <source>
        <dbReference type="ARBA" id="ARBA00023204"/>
    </source>
</evidence>
<dbReference type="AlphaFoldDB" id="E1X1W1"/>
<protein>
    <submittedName>
        <fullName evidence="7">DNA repair protein</fullName>
    </submittedName>
</protein>
<dbReference type="OrthoDB" id="9808813at2"/>
<dbReference type="InterPro" id="IPR043128">
    <property type="entry name" value="Rev_trsase/Diguanyl_cyclase"/>
</dbReference>
<dbReference type="SUPFAM" id="SSF56672">
    <property type="entry name" value="DNA/RNA polymerases"/>
    <property type="match status" value="1"/>
</dbReference>
<evidence type="ECO:0000259" key="6">
    <source>
        <dbReference type="PROSITE" id="PS50173"/>
    </source>
</evidence>
<dbReference type="RefSeq" id="WP_014244402.1">
    <property type="nucleotide sequence ID" value="NC_016620.1"/>
</dbReference>
<dbReference type="PANTHER" id="PTHR11076">
    <property type="entry name" value="DNA REPAIR POLYMERASE UMUC / TRANSFERASE FAMILY MEMBER"/>
    <property type="match status" value="1"/>
</dbReference>
<keyword evidence="4" id="KW-0234">DNA repair</keyword>
<evidence type="ECO:0000256" key="2">
    <source>
        <dbReference type="ARBA" id="ARBA00022763"/>
    </source>
</evidence>
<accession>E1X1W1</accession>
<dbReference type="HOGENOM" id="CLU_012348_3_0_7"/>
<evidence type="ECO:0000256" key="3">
    <source>
        <dbReference type="ARBA" id="ARBA00023199"/>
    </source>
</evidence>
<proteinExistence type="inferred from homology"/>
<dbReference type="EMBL" id="FQ312005">
    <property type="protein sequence ID" value="CBW26621.1"/>
    <property type="molecule type" value="Genomic_DNA"/>
</dbReference>
<dbReference type="GO" id="GO:0042276">
    <property type="term" value="P:error-prone translesion synthesis"/>
    <property type="evidence" value="ECO:0007669"/>
    <property type="project" value="TreeGrafter"/>
</dbReference>
<dbReference type="PROSITE" id="PS50173">
    <property type="entry name" value="UMUC"/>
    <property type="match status" value="1"/>
</dbReference>
<dbReference type="SUPFAM" id="SSF100879">
    <property type="entry name" value="Lesion bypass DNA polymerase (Y-family), little finger domain"/>
    <property type="match status" value="1"/>
</dbReference>
<gene>
    <name evidence="7" type="primary">umuC</name>
    <name evidence="7" type="ordered locus">BMS_1796</name>
</gene>
<dbReference type="Gene3D" id="3.30.70.270">
    <property type="match status" value="1"/>
</dbReference>
<reference evidence="8" key="1">
    <citation type="journal article" date="2013" name="ISME J.">
        <title>A small predatory core genome in the divergent marine Bacteriovorax marinus SJ and the terrestrial Bdellovibrio bacteriovorus.</title>
        <authorList>
            <person name="Crossman L.C."/>
            <person name="Chen H."/>
            <person name="Cerdeno-Tarraga A.M."/>
            <person name="Brooks K."/>
            <person name="Quail M.A."/>
            <person name="Pineiro S.A."/>
            <person name="Hobley L."/>
            <person name="Sockett R.E."/>
            <person name="Bentley S.D."/>
            <person name="Parkhill J."/>
            <person name="Williams H.N."/>
            <person name="Stine O.C."/>
        </authorList>
    </citation>
    <scope>NUCLEOTIDE SEQUENCE [LARGE SCALE GENOMIC DNA]</scope>
    <source>
        <strain evidence="8">ATCC BAA-682 / DSM 15412 / SJ</strain>
    </source>
</reference>
<evidence type="ECO:0000256" key="1">
    <source>
        <dbReference type="ARBA" id="ARBA00010945"/>
    </source>
</evidence>
<dbReference type="InterPro" id="IPR043502">
    <property type="entry name" value="DNA/RNA_pol_sf"/>
</dbReference>
<dbReference type="PATRIC" id="fig|862908.3.peg.1704"/>
<keyword evidence="2" id="KW-0227">DNA damage</keyword>
<dbReference type="GO" id="GO:0005829">
    <property type="term" value="C:cytosol"/>
    <property type="evidence" value="ECO:0007669"/>
    <property type="project" value="TreeGrafter"/>
</dbReference>
<dbReference type="Pfam" id="PF13438">
    <property type="entry name" value="DUF4113"/>
    <property type="match status" value="1"/>
</dbReference>
<sequence length="422" mass="47460">MKELSFALIDCNSFYCSCERIFRPELEGRPVIVLSNNDGCAIARTPEAKALGIKMGDPFFKIKKFCEENEVSVFSSNFALYTNISSRVMNTIIKECAKVQVYSVDEAFADFSGIENKREFGLHLKTIIKENIGIPVGVGIGPTKVLAKLANHIAKKSTKAGGVVDLSEQKWQDVALKMTPIEDVWGIGRASASKLSSLGIRSAYDFKVFKDEKLIKRVFTKVGLQIKHELMGIPCFDFEMDIAAKKEIMCSRTFGNNLQTLKDLKESMANYISSAAQKMRGQNSMCTELSIFARTNPHTNAPQFYLYQRAKLVNPTSDTRKLIAEAFELLERSFKEGYQYRKAGVKLSNFHSSDELQIDLFSPADSLLDIKLMNTIDHINSLEGDGAIKLGACGISDRAWRMNREYKSPRYTTSWDELPKFM</sequence>
<dbReference type="Gene3D" id="3.40.1170.60">
    <property type="match status" value="1"/>
</dbReference>
<dbReference type="Proteomes" id="UP000008963">
    <property type="component" value="Chromosome"/>
</dbReference>